<gene>
    <name evidence="2" type="ORF">Tdes44962_MAKER05236</name>
</gene>
<organism evidence="2 3">
    <name type="scientific">Teratosphaeria destructans</name>
    <dbReference type="NCBI Taxonomy" id="418781"/>
    <lineage>
        <taxon>Eukaryota</taxon>
        <taxon>Fungi</taxon>
        <taxon>Dikarya</taxon>
        <taxon>Ascomycota</taxon>
        <taxon>Pezizomycotina</taxon>
        <taxon>Dothideomycetes</taxon>
        <taxon>Dothideomycetidae</taxon>
        <taxon>Mycosphaerellales</taxon>
        <taxon>Teratosphaeriaceae</taxon>
        <taxon>Teratosphaeria</taxon>
    </lineage>
</organism>
<evidence type="ECO:0000313" key="2">
    <source>
        <dbReference type="EMBL" id="KAH9819398.1"/>
    </source>
</evidence>
<comment type="caution">
    <text evidence="2">The sequence shown here is derived from an EMBL/GenBank/DDBJ whole genome shotgun (WGS) entry which is preliminary data.</text>
</comment>
<name>A0A9W7SKF1_9PEZI</name>
<feature type="region of interest" description="Disordered" evidence="1">
    <location>
        <begin position="1"/>
        <end position="22"/>
    </location>
</feature>
<dbReference type="Proteomes" id="UP001138500">
    <property type="component" value="Unassembled WGS sequence"/>
</dbReference>
<proteinExistence type="predicted"/>
<dbReference type="AlphaFoldDB" id="A0A9W7SKF1"/>
<protein>
    <submittedName>
        <fullName evidence="2">Uncharacterized protein</fullName>
    </submittedName>
</protein>
<evidence type="ECO:0000313" key="3">
    <source>
        <dbReference type="Proteomes" id="UP001138500"/>
    </source>
</evidence>
<evidence type="ECO:0000256" key="1">
    <source>
        <dbReference type="SAM" id="MobiDB-lite"/>
    </source>
</evidence>
<accession>A0A9W7SKF1</accession>
<reference evidence="2 3" key="1">
    <citation type="journal article" date="2018" name="IMA Fungus">
        <title>IMA Genome-F 10: Nine draft genome sequences of Claviceps purpurea s.lat., including C. arundinis, C. humidiphila, and C. cf. spartinae, pseudomolecules for the pitch canker pathogen Fusarium circinatum, draft genome of Davidsoniella eucalypti, Grosmannia galeiformis, Quambalaria eucalypti, and Teratosphaeria destructans.</title>
        <authorList>
            <person name="Wingfield B.D."/>
            <person name="Liu M."/>
            <person name="Nguyen H.D."/>
            <person name="Lane F.A."/>
            <person name="Morgan S.W."/>
            <person name="De Vos L."/>
            <person name="Wilken P.M."/>
            <person name="Duong T.A."/>
            <person name="Aylward J."/>
            <person name="Coetzee M.P."/>
            <person name="Dadej K."/>
            <person name="De Beer Z.W."/>
            <person name="Findlay W."/>
            <person name="Havenga M."/>
            <person name="Kolarik M."/>
            <person name="Menzies J.G."/>
            <person name="Naidoo K."/>
            <person name="Pochopski O."/>
            <person name="Shoukouhi P."/>
            <person name="Santana Q.C."/>
            <person name="Seifert K.A."/>
            <person name="Soal N."/>
            <person name="Steenkamp E.T."/>
            <person name="Tatham C.T."/>
            <person name="van der Nest M.A."/>
            <person name="Wingfield M.J."/>
        </authorList>
    </citation>
    <scope>NUCLEOTIDE SEQUENCE [LARGE SCALE GENOMIC DNA]</scope>
    <source>
        <strain evidence="2">CMW44962</strain>
    </source>
</reference>
<keyword evidence="3" id="KW-1185">Reference proteome</keyword>
<reference evidence="2 3" key="2">
    <citation type="journal article" date="2021" name="Curr. Genet.">
        <title>Genetic response to nitrogen starvation in the aggressive Eucalyptus foliar pathogen Teratosphaeria destructans.</title>
        <authorList>
            <person name="Havenga M."/>
            <person name="Wingfield B.D."/>
            <person name="Wingfield M.J."/>
            <person name="Dreyer L.L."/>
            <person name="Roets F."/>
            <person name="Aylward J."/>
        </authorList>
    </citation>
    <scope>NUCLEOTIDE SEQUENCE [LARGE SCALE GENOMIC DNA]</scope>
    <source>
        <strain evidence="2">CMW44962</strain>
    </source>
</reference>
<sequence>MKPPGTRAVHAIAPPTSLSGRNLQEPIAAPADPDWLVDYAMSKSYGAFRAQRFHLSVLDRGLNIILYVIGIYRAAQPNGQC</sequence>
<dbReference type="EMBL" id="RIBY02002323">
    <property type="protein sequence ID" value="KAH9819398.1"/>
    <property type="molecule type" value="Genomic_DNA"/>
</dbReference>